<dbReference type="Proteomes" id="UP000800303">
    <property type="component" value="Unassembled WGS sequence"/>
</dbReference>
<accession>A0ABX0FAE9</accession>
<gene>
    <name evidence="1" type="ORF">GYN08_21730</name>
</gene>
<evidence type="ECO:0000313" key="1">
    <source>
        <dbReference type="EMBL" id="NGZ77918.1"/>
    </source>
</evidence>
<keyword evidence="2" id="KW-1185">Reference proteome</keyword>
<organism evidence="1 2">
    <name type="scientific">Saccharibacillus alkalitolerans</name>
    <dbReference type="NCBI Taxonomy" id="2705290"/>
    <lineage>
        <taxon>Bacteria</taxon>
        <taxon>Bacillati</taxon>
        <taxon>Bacillota</taxon>
        <taxon>Bacilli</taxon>
        <taxon>Bacillales</taxon>
        <taxon>Paenibacillaceae</taxon>
        <taxon>Saccharibacillus</taxon>
    </lineage>
</organism>
<evidence type="ECO:0000313" key="2">
    <source>
        <dbReference type="Proteomes" id="UP000800303"/>
    </source>
</evidence>
<comment type="caution">
    <text evidence="1">The sequence shown here is derived from an EMBL/GenBank/DDBJ whole genome shotgun (WGS) entry which is preliminary data.</text>
</comment>
<reference evidence="1 2" key="1">
    <citation type="submission" date="2020-01" db="EMBL/GenBank/DDBJ databases">
        <title>Polyphasic characterisation and genomic insights into a novel alkali tolerant bacterium VR-M41.</title>
        <authorList>
            <person name="Vemuluri V.R."/>
        </authorList>
    </citation>
    <scope>NUCLEOTIDE SEQUENCE [LARGE SCALE GENOMIC DNA]</scope>
    <source>
        <strain evidence="1 2">VR-M41</strain>
    </source>
</reference>
<sequence>MDIFIYIGNGLTAPKDEIEDALDDMLQDRGEVTGGGGGNTGFNIDIETFDDDSSLIEEVKAVLKGFRVPIDASIVIDGQRFAVYDQEQ</sequence>
<proteinExistence type="predicted"/>
<protein>
    <submittedName>
        <fullName evidence="1">Uncharacterized protein</fullName>
    </submittedName>
</protein>
<dbReference type="EMBL" id="JAAFGS010000012">
    <property type="protein sequence ID" value="NGZ77918.1"/>
    <property type="molecule type" value="Genomic_DNA"/>
</dbReference>
<dbReference type="RefSeq" id="WP_166279264.1">
    <property type="nucleotide sequence ID" value="NZ_JAAFGS010000012.1"/>
</dbReference>
<name>A0ABX0FAE9_9BACL</name>